<feature type="active site" description="Nucleophile" evidence="1">
    <location>
        <position position="409"/>
    </location>
</feature>
<evidence type="ECO:0000256" key="2">
    <source>
        <dbReference type="SAM" id="MobiDB-lite"/>
    </source>
</evidence>
<dbReference type="AlphaFoldDB" id="A0A1J7J1R9"/>
<dbReference type="SUPFAM" id="SSF56024">
    <property type="entry name" value="Phospholipase D/nuclease"/>
    <property type="match status" value="1"/>
</dbReference>
<feature type="region of interest" description="Disordered" evidence="2">
    <location>
        <begin position="210"/>
        <end position="232"/>
    </location>
</feature>
<accession>A0A1J7J1R9</accession>
<organism evidence="3 4">
    <name type="scientific">Coniochaeta ligniaria NRRL 30616</name>
    <dbReference type="NCBI Taxonomy" id="1408157"/>
    <lineage>
        <taxon>Eukaryota</taxon>
        <taxon>Fungi</taxon>
        <taxon>Dikarya</taxon>
        <taxon>Ascomycota</taxon>
        <taxon>Pezizomycotina</taxon>
        <taxon>Sordariomycetes</taxon>
        <taxon>Sordariomycetidae</taxon>
        <taxon>Coniochaetales</taxon>
        <taxon>Coniochaetaceae</taxon>
        <taxon>Coniochaeta</taxon>
    </lineage>
</organism>
<proteinExistence type="predicted"/>
<dbReference type="InterPro" id="IPR010347">
    <property type="entry name" value="Tdp1"/>
</dbReference>
<dbReference type="Proteomes" id="UP000182658">
    <property type="component" value="Unassembled WGS sequence"/>
</dbReference>
<protein>
    <submittedName>
        <fullName evidence="3">Uncharacterized protein</fullName>
    </submittedName>
</protein>
<feature type="compositionally biased region" description="Polar residues" evidence="2">
    <location>
        <begin position="291"/>
        <end position="302"/>
    </location>
</feature>
<dbReference type="Pfam" id="PF06087">
    <property type="entry name" value="Tyr-DNA_phospho"/>
    <property type="match status" value="1"/>
</dbReference>
<evidence type="ECO:0000313" key="4">
    <source>
        <dbReference type="Proteomes" id="UP000182658"/>
    </source>
</evidence>
<dbReference type="GO" id="GO:0005634">
    <property type="term" value="C:nucleus"/>
    <property type="evidence" value="ECO:0007669"/>
    <property type="project" value="InterPro"/>
</dbReference>
<evidence type="ECO:0000256" key="1">
    <source>
        <dbReference type="PIRSR" id="PIRSR610347-1"/>
    </source>
</evidence>
<dbReference type="GO" id="GO:0006281">
    <property type="term" value="P:DNA repair"/>
    <property type="evidence" value="ECO:0007669"/>
    <property type="project" value="InterPro"/>
</dbReference>
<feature type="region of interest" description="Disordered" evidence="2">
    <location>
        <begin position="1"/>
        <end position="31"/>
    </location>
</feature>
<reference evidence="3 4" key="1">
    <citation type="submission" date="2016-10" db="EMBL/GenBank/DDBJ databases">
        <title>Draft genome sequence of Coniochaeta ligniaria NRRL30616, a lignocellulolytic fungus for bioabatement of inhibitors in plant biomass hydrolysates.</title>
        <authorList>
            <consortium name="DOE Joint Genome Institute"/>
            <person name="Jimenez D.J."/>
            <person name="Hector R.E."/>
            <person name="Riley R."/>
            <person name="Sun H."/>
            <person name="Grigoriev I.V."/>
            <person name="Van Elsas J.D."/>
            <person name="Nichols N.N."/>
        </authorList>
    </citation>
    <scope>NUCLEOTIDE SEQUENCE [LARGE SCALE GENOMIC DNA]</scope>
    <source>
        <strain evidence="3 4">NRRL 30616</strain>
    </source>
</reference>
<feature type="region of interest" description="Disordered" evidence="2">
    <location>
        <begin position="132"/>
        <end position="196"/>
    </location>
</feature>
<dbReference type="STRING" id="1408157.A0A1J7J1R9"/>
<gene>
    <name evidence="3" type="ORF">CONLIGDRAFT_169827</name>
</gene>
<feature type="compositionally biased region" description="Polar residues" evidence="2">
    <location>
        <begin position="1"/>
        <end position="27"/>
    </location>
</feature>
<dbReference type="InParanoid" id="A0A1J7J1R9"/>
<name>A0A1J7J1R9_9PEZI</name>
<keyword evidence="4" id="KW-1185">Reference proteome</keyword>
<feature type="compositionally biased region" description="Basic and acidic residues" evidence="2">
    <location>
        <begin position="214"/>
        <end position="232"/>
    </location>
</feature>
<dbReference type="EMBL" id="KV875094">
    <property type="protein sequence ID" value="OIW33323.1"/>
    <property type="molecule type" value="Genomic_DNA"/>
</dbReference>
<feature type="compositionally biased region" description="Low complexity" evidence="2">
    <location>
        <begin position="175"/>
        <end position="194"/>
    </location>
</feature>
<feature type="region of interest" description="Disordered" evidence="2">
    <location>
        <begin position="290"/>
        <end position="309"/>
    </location>
</feature>
<evidence type="ECO:0000313" key="3">
    <source>
        <dbReference type="EMBL" id="OIW33323.1"/>
    </source>
</evidence>
<dbReference type="OrthoDB" id="47785at2759"/>
<sequence>MHNPNPESRNPHQSHISIRRQQQTCQPQGKPHHCLGICQLQQNLLVPTICWSRFTSSSPRLSRSSQSSTTFTMADRWAHEFNGEDDEDEALRLAIAMSLGKEPAKKETPKKQPVMVDLTQNEIDLTQDDIETASEASSPGLPSVQAQAAEKVKPVVQKTEAIGQKNEPSMGGEQSSAGPASVSEPAPVSSLSALGLDRAKMEEERLARIRKRKAAAEGHSGETDSKRIRTNDENRPLATAGTQNLQKSVQQQSRQVGVQFGSQAEKNAKVLPSRLASSSAQMAANPIAVRTPTNSSQQPNTTLKKEHSSLPFPKGVVKKTWVKGQPRLGDDIRLEEVLQKDELELALISSYQWDQDWMFEKFDLRKTKLVLVAMGGDEAELSQYLLVLSGRPVTAVCTRIPCPVAASSHVPYCIPNET</sequence>
<dbReference type="Gene3D" id="3.30.870.10">
    <property type="entry name" value="Endonuclease Chain A"/>
    <property type="match status" value="1"/>
</dbReference>
<dbReference type="GO" id="GO:0008081">
    <property type="term" value="F:phosphoric diester hydrolase activity"/>
    <property type="evidence" value="ECO:0007669"/>
    <property type="project" value="InterPro"/>
</dbReference>